<keyword evidence="3" id="KW-1185">Reference proteome</keyword>
<comment type="caution">
    <text evidence="2">The sequence shown here is derived from an EMBL/GenBank/DDBJ whole genome shotgun (WGS) entry which is preliminary data.</text>
</comment>
<feature type="compositionally biased region" description="Gly residues" evidence="1">
    <location>
        <begin position="140"/>
        <end position="154"/>
    </location>
</feature>
<organism evidence="2 3">
    <name type="scientific">Monilinia fructigena</name>
    <dbReference type="NCBI Taxonomy" id="38457"/>
    <lineage>
        <taxon>Eukaryota</taxon>
        <taxon>Fungi</taxon>
        <taxon>Dikarya</taxon>
        <taxon>Ascomycota</taxon>
        <taxon>Pezizomycotina</taxon>
        <taxon>Leotiomycetes</taxon>
        <taxon>Helotiales</taxon>
        <taxon>Sclerotiniaceae</taxon>
        <taxon>Monilinia</taxon>
    </lineage>
</organism>
<evidence type="ECO:0000313" key="3">
    <source>
        <dbReference type="Proteomes" id="UP000249056"/>
    </source>
</evidence>
<dbReference type="InterPro" id="IPR043129">
    <property type="entry name" value="ATPase_NBD"/>
</dbReference>
<dbReference type="PANTHER" id="PTHR14187">
    <property type="entry name" value="ALPHA KINASE/ELONGATION FACTOR 2 KINASE"/>
    <property type="match status" value="1"/>
</dbReference>
<feature type="compositionally biased region" description="Low complexity" evidence="1">
    <location>
        <begin position="45"/>
        <end position="58"/>
    </location>
</feature>
<feature type="region of interest" description="Disordered" evidence="1">
    <location>
        <begin position="1"/>
        <end position="155"/>
    </location>
</feature>
<name>A0A395J196_9HELO</name>
<proteinExistence type="predicted"/>
<accession>A0A395J196</accession>
<feature type="compositionally biased region" description="Polar residues" evidence="1">
    <location>
        <begin position="73"/>
        <end position="88"/>
    </location>
</feature>
<feature type="compositionally biased region" description="Pro residues" evidence="1">
    <location>
        <begin position="124"/>
        <end position="134"/>
    </location>
</feature>
<dbReference type="OrthoDB" id="2963168at2759"/>
<protein>
    <submittedName>
        <fullName evidence="2">Uncharacterized protein</fullName>
    </submittedName>
</protein>
<feature type="compositionally biased region" description="Low complexity" evidence="1">
    <location>
        <begin position="21"/>
        <end position="36"/>
    </location>
</feature>
<evidence type="ECO:0000256" key="1">
    <source>
        <dbReference type="SAM" id="MobiDB-lite"/>
    </source>
</evidence>
<evidence type="ECO:0000313" key="2">
    <source>
        <dbReference type="EMBL" id="RAL66036.1"/>
    </source>
</evidence>
<dbReference type="Gene3D" id="3.30.420.40">
    <property type="match status" value="1"/>
</dbReference>
<reference evidence="2 3" key="1">
    <citation type="submission" date="2018-06" db="EMBL/GenBank/DDBJ databases">
        <title>Genome Sequence of the Brown Rot Fungal Pathogen Monilinia fructigena.</title>
        <authorList>
            <person name="Landi L."/>
            <person name="De Miccolis Angelini R.M."/>
            <person name="Pollastro S."/>
            <person name="Abate D."/>
            <person name="Faretra F."/>
            <person name="Romanazzi G."/>
        </authorList>
    </citation>
    <scope>NUCLEOTIDE SEQUENCE [LARGE SCALE GENOMIC DNA]</scope>
    <source>
        <strain evidence="2 3">Mfrg269</strain>
    </source>
</reference>
<dbReference type="AlphaFoldDB" id="A0A395J196"/>
<dbReference type="EMBL" id="QKRW01000008">
    <property type="protein sequence ID" value="RAL66036.1"/>
    <property type="molecule type" value="Genomic_DNA"/>
</dbReference>
<dbReference type="PANTHER" id="PTHR14187:SF79">
    <property type="entry name" value="HSP70 FAMILY PROTEIN (AFU_ORTHOLOGUE AFUA_1G15200)"/>
    <property type="match status" value="1"/>
</dbReference>
<sequence length="318" mass="33627">MNARFKSLGFGSKRKSSANNISTIPQNPTSTSSSPQLAQLPGQPTPSSTQTASSSTASLPMNHPGGAGVRPPSYSNQYTSVGRTTSPMAQGAPRTPPTQMMGGPPPINTAATGGYPPQQGGMGGPPPAGPPQYNHPPQYGAGGAPMQGGGGAQYGGRNNAVEVEGAGKSKAQLIVGIDFGTTFSGVAFAFATNSEAKEDIITEWPGAGSYTKQKIPTVLYYDQYQKVVGWGPDIADALAPTGYPKPGVQKVEWFKLQLMLSGNTYIDPINLPPLPPGKSEIDDVAADYLFKLRQAMRNQLQRHWERFSIEKKEIFDTI</sequence>
<dbReference type="Proteomes" id="UP000249056">
    <property type="component" value="Unassembled WGS sequence"/>
</dbReference>
<dbReference type="SUPFAM" id="SSF53067">
    <property type="entry name" value="Actin-like ATPase domain"/>
    <property type="match status" value="1"/>
</dbReference>
<gene>
    <name evidence="2" type="ORF">DID88_005697</name>
</gene>